<evidence type="ECO:0000259" key="4">
    <source>
        <dbReference type="PROSITE" id="PS50097"/>
    </source>
</evidence>
<keyword evidence="6" id="KW-1185">Reference proteome</keyword>
<dbReference type="InterPro" id="IPR011333">
    <property type="entry name" value="SKP1/BTB/POZ_sf"/>
</dbReference>
<dbReference type="SMART" id="SM00875">
    <property type="entry name" value="BACK"/>
    <property type="match status" value="1"/>
</dbReference>
<name>G0PG49_CAEBE</name>
<evidence type="ECO:0000313" key="5">
    <source>
        <dbReference type="EMBL" id="EGT54772.1"/>
    </source>
</evidence>
<dbReference type="Pfam" id="PF07707">
    <property type="entry name" value="BACK"/>
    <property type="match status" value="1"/>
</dbReference>
<feature type="compositionally biased region" description="Low complexity" evidence="3">
    <location>
        <begin position="78"/>
        <end position="95"/>
    </location>
</feature>
<dbReference type="OrthoDB" id="636773at2759"/>
<dbReference type="PANTHER" id="PTHR45774">
    <property type="entry name" value="BTB/POZ DOMAIN-CONTAINING"/>
    <property type="match status" value="1"/>
</dbReference>
<dbReference type="HOGENOM" id="CLU_015899_2_1_1"/>
<dbReference type="FunCoup" id="G0PG49">
    <property type="interactions" value="2876"/>
</dbReference>
<evidence type="ECO:0000256" key="1">
    <source>
        <dbReference type="ARBA" id="ARBA00004496"/>
    </source>
</evidence>
<dbReference type="CDD" id="cd18487">
    <property type="entry name" value="BACK_BTBD1_like"/>
    <property type="match status" value="1"/>
</dbReference>
<feature type="compositionally biased region" description="Basic and acidic residues" evidence="3">
    <location>
        <begin position="1"/>
        <end position="14"/>
    </location>
</feature>
<dbReference type="InterPro" id="IPR011705">
    <property type="entry name" value="BACK"/>
</dbReference>
<dbReference type="Gene3D" id="3.30.710.10">
    <property type="entry name" value="Potassium Channel Kv1.1, Chain A"/>
    <property type="match status" value="1"/>
</dbReference>
<dbReference type="FunFam" id="2.60.120.820:FF:000004">
    <property type="entry name" value="BTB/POZ domain-containing protein 2"/>
    <property type="match status" value="1"/>
</dbReference>
<dbReference type="PANTHER" id="PTHR45774:SF3">
    <property type="entry name" value="BTB (POZ) DOMAIN-CONTAINING 2B-RELATED"/>
    <property type="match status" value="1"/>
</dbReference>
<dbReference type="SUPFAM" id="SSF54695">
    <property type="entry name" value="POZ domain"/>
    <property type="match status" value="1"/>
</dbReference>
<dbReference type="GO" id="GO:0022008">
    <property type="term" value="P:neurogenesis"/>
    <property type="evidence" value="ECO:0007669"/>
    <property type="project" value="TreeGrafter"/>
</dbReference>
<dbReference type="GO" id="GO:0005829">
    <property type="term" value="C:cytosol"/>
    <property type="evidence" value="ECO:0007669"/>
    <property type="project" value="TreeGrafter"/>
</dbReference>
<dbReference type="Gene3D" id="2.60.120.820">
    <property type="entry name" value="PHR domain"/>
    <property type="match status" value="1"/>
</dbReference>
<dbReference type="eggNOG" id="KOG2075">
    <property type="taxonomic scope" value="Eukaryota"/>
</dbReference>
<evidence type="ECO:0000256" key="3">
    <source>
        <dbReference type="SAM" id="MobiDB-lite"/>
    </source>
</evidence>
<dbReference type="PROSITE" id="PS50097">
    <property type="entry name" value="BTB"/>
    <property type="match status" value="1"/>
</dbReference>
<dbReference type="InterPro" id="IPR038648">
    <property type="entry name" value="PHR_sf"/>
</dbReference>
<keyword evidence="2" id="KW-0963">Cytoplasm</keyword>
<protein>
    <recommendedName>
        <fullName evidence="4">BTB domain-containing protein</fullName>
    </recommendedName>
</protein>
<sequence length="619" mass="69635">MSAENLTERADHQEVPCNRRGSHGSNEPEHSDSIFQGENQLYPSRRTAANHEHQNQNQQQKSSSTLDLPANVLQECASSSSPQSSSRHYHSSSTSSLGEVAALFGTRFPRDESNKSTNNEKAVNILPVSRNLAEHVSNLIAIGRKPATVVQKKKLTNPPEANPAVRPLLGWQGDKKTLRERIEHMYCNETLADVFFVVGTDDSRQRIPAHKFVLSIGSVVFDAMFNGGLTPNNPEEALEIELPDVEPSAFLALLKFLYSDEVKIEAESVMTTLYTGNYTFISFNIFICSLAKKYAVPAMEKECVRFLQQCLVPDNAFMMLSQAKLFDEPELMQKCLEVIDKNTLEALNGEGFTEIDLDTLCEVLTRDGLRIREIFLFQAVLRWAKFEAERRGMPANVESRRTVLARAIQLIRFPLMKIDEFALHVEPNLLTEREMNKIYKYLAVSPPDRPSLVYSDRPRCQISSTEYVVSRFPGIENRWGFCGTSDRIKFMVDRRIFVVGFGLYGAISGPHEYKTQIKIIHCGTSKTLAEHDTSFVCDGNSRPCRVCFKEPVEILPGITYIAAALIRGPDSYYGTKGLRRVNTNDSDVTFQFTYAAMNNNGTSVEDGQIPEIIYYTAAE</sequence>
<dbReference type="GO" id="GO:0000932">
    <property type="term" value="C:P-body"/>
    <property type="evidence" value="ECO:0007669"/>
    <property type="project" value="TreeGrafter"/>
</dbReference>
<feature type="compositionally biased region" description="Polar residues" evidence="3">
    <location>
        <begin position="33"/>
        <end position="42"/>
    </location>
</feature>
<comment type="subcellular location">
    <subcellularLocation>
        <location evidence="1">Cytoplasm</location>
    </subcellularLocation>
</comment>
<dbReference type="InterPro" id="IPR000210">
    <property type="entry name" value="BTB/POZ_dom"/>
</dbReference>
<dbReference type="SMART" id="SM00225">
    <property type="entry name" value="BTB"/>
    <property type="match status" value="1"/>
</dbReference>
<feature type="region of interest" description="Disordered" evidence="3">
    <location>
        <begin position="1"/>
        <end position="95"/>
    </location>
</feature>
<evidence type="ECO:0000256" key="2">
    <source>
        <dbReference type="ARBA" id="ARBA00022490"/>
    </source>
</evidence>
<proteinExistence type="predicted"/>
<dbReference type="Pfam" id="PF00651">
    <property type="entry name" value="BTB"/>
    <property type="match status" value="1"/>
</dbReference>
<dbReference type="STRING" id="135651.G0PG49"/>
<dbReference type="Pfam" id="PF08005">
    <property type="entry name" value="PHR"/>
    <property type="match status" value="1"/>
</dbReference>
<accession>G0PG49</accession>
<dbReference type="Gene3D" id="1.25.40.420">
    <property type="match status" value="1"/>
</dbReference>
<dbReference type="InterPro" id="IPR012983">
    <property type="entry name" value="PHR"/>
</dbReference>
<reference evidence="6" key="1">
    <citation type="submission" date="2011-07" db="EMBL/GenBank/DDBJ databases">
        <authorList>
            <consortium name="Caenorhabditis brenneri Sequencing and Analysis Consortium"/>
            <person name="Wilson R.K."/>
        </authorList>
    </citation>
    <scope>NUCLEOTIDE SEQUENCE [LARGE SCALE GENOMIC DNA]</scope>
    <source>
        <strain evidence="6">PB2801</strain>
    </source>
</reference>
<dbReference type="AlphaFoldDB" id="G0PG49"/>
<dbReference type="EMBL" id="GL380398">
    <property type="protein sequence ID" value="EGT54772.1"/>
    <property type="molecule type" value="Genomic_DNA"/>
</dbReference>
<dbReference type="InParanoid" id="G0PG49"/>
<dbReference type="Proteomes" id="UP000008068">
    <property type="component" value="Unassembled WGS sequence"/>
</dbReference>
<feature type="domain" description="BTB" evidence="4">
    <location>
        <begin position="192"/>
        <end position="266"/>
    </location>
</feature>
<organism evidence="6">
    <name type="scientific">Caenorhabditis brenneri</name>
    <name type="common">Nematode worm</name>
    <dbReference type="NCBI Taxonomy" id="135651"/>
    <lineage>
        <taxon>Eukaryota</taxon>
        <taxon>Metazoa</taxon>
        <taxon>Ecdysozoa</taxon>
        <taxon>Nematoda</taxon>
        <taxon>Chromadorea</taxon>
        <taxon>Rhabditida</taxon>
        <taxon>Rhabditina</taxon>
        <taxon>Rhabditomorpha</taxon>
        <taxon>Rhabditoidea</taxon>
        <taxon>Rhabditidae</taxon>
        <taxon>Peloderinae</taxon>
        <taxon>Caenorhabditis</taxon>
    </lineage>
</organism>
<evidence type="ECO:0000313" key="6">
    <source>
        <dbReference type="Proteomes" id="UP000008068"/>
    </source>
</evidence>
<gene>
    <name evidence="5" type="ORF">CAEBREN_28821</name>
</gene>